<dbReference type="AlphaFoldDB" id="A0A3R9EXU6"/>
<name>A0A3R9EXU6_9BACI</name>
<evidence type="ECO:0000259" key="2">
    <source>
        <dbReference type="PROSITE" id="PS50801"/>
    </source>
</evidence>
<dbReference type="OrthoDB" id="9800154at2"/>
<gene>
    <name evidence="3" type="ORF">EJA10_17305</name>
</gene>
<keyword evidence="1" id="KW-0597">Phosphoprotein</keyword>
<accession>A0A3R9EXU6</accession>
<proteinExistence type="predicted"/>
<dbReference type="InterPro" id="IPR051932">
    <property type="entry name" value="Bact_StressResp_Reg"/>
</dbReference>
<dbReference type="RefSeq" id="WP_125481277.1">
    <property type="nucleotide sequence ID" value="NZ_RSFW01000019.1"/>
</dbReference>
<dbReference type="PANTHER" id="PTHR33745">
    <property type="entry name" value="RSBT ANTAGONIST PROTEIN RSBS-RELATED"/>
    <property type="match status" value="1"/>
</dbReference>
<feature type="domain" description="STAS" evidence="2">
    <location>
        <begin position="166"/>
        <end position="277"/>
    </location>
</feature>
<evidence type="ECO:0000256" key="1">
    <source>
        <dbReference type="ARBA" id="ARBA00022553"/>
    </source>
</evidence>
<dbReference type="Proteomes" id="UP000279911">
    <property type="component" value="Unassembled WGS sequence"/>
</dbReference>
<sequence length="280" mass="31728">MDQKTEALYQFLVDHAANFTEDWLKRQKIKTGSDYSADAPSDVMKKVKEQNSNYVRLVAKSLLQTEDEMKGTISAWTSQTAADRIKSKTELTEVAWNSGVFRRVYWEYIQKFVKQTDLAITLDDVFTWEKKLNYTLDYVFETFIIVFMDILMGRLASQASLIKELSAPVITLTKEIGLLPLIGEIDTTRAKNLMESTLTQSIEARINTLILDLSGVVMVDTMVAHQIFKLMDALKLLGVQTIVTGIRPEVAQTSVQLGIDFANIKTEGNLQSVIKKMIQR</sequence>
<dbReference type="Pfam" id="PF01740">
    <property type="entry name" value="STAS"/>
    <property type="match status" value="1"/>
</dbReference>
<dbReference type="PANTHER" id="PTHR33745:SF3">
    <property type="entry name" value="RSBT CO-ANTAGONIST PROTEIN RSBRC"/>
    <property type="match status" value="1"/>
</dbReference>
<protein>
    <submittedName>
        <fullName evidence="3">STAS domain-containing protein</fullName>
    </submittedName>
</protein>
<dbReference type="SUPFAM" id="SSF52091">
    <property type="entry name" value="SpoIIaa-like"/>
    <property type="match status" value="1"/>
</dbReference>
<dbReference type="Gene3D" id="3.30.750.24">
    <property type="entry name" value="STAS domain"/>
    <property type="match status" value="1"/>
</dbReference>
<evidence type="ECO:0000313" key="4">
    <source>
        <dbReference type="Proteomes" id="UP000279911"/>
    </source>
</evidence>
<evidence type="ECO:0000313" key="3">
    <source>
        <dbReference type="EMBL" id="RSD25558.1"/>
    </source>
</evidence>
<dbReference type="InterPro" id="IPR036513">
    <property type="entry name" value="STAS_dom_sf"/>
</dbReference>
<dbReference type="Gene3D" id="1.10.490.70">
    <property type="entry name" value="Histidine kinase N-terminal domain"/>
    <property type="match status" value="1"/>
</dbReference>
<comment type="caution">
    <text evidence="3">The sequence shown here is derived from an EMBL/GenBank/DDBJ whole genome shotgun (WGS) entry which is preliminary data.</text>
</comment>
<dbReference type="CDD" id="cd07041">
    <property type="entry name" value="STAS_RsbR_RsbS_like"/>
    <property type="match status" value="1"/>
</dbReference>
<dbReference type="EMBL" id="RSFW01000019">
    <property type="protein sequence ID" value="RSD25558.1"/>
    <property type="molecule type" value="Genomic_DNA"/>
</dbReference>
<organism evidence="3 4">
    <name type="scientific">Mesobacillus subterraneus</name>
    <dbReference type="NCBI Taxonomy" id="285983"/>
    <lineage>
        <taxon>Bacteria</taxon>
        <taxon>Bacillati</taxon>
        <taxon>Bacillota</taxon>
        <taxon>Bacilli</taxon>
        <taxon>Bacillales</taxon>
        <taxon>Bacillaceae</taxon>
        <taxon>Mesobacillus</taxon>
    </lineage>
</organism>
<dbReference type="PROSITE" id="PS50801">
    <property type="entry name" value="STAS"/>
    <property type="match status" value="1"/>
</dbReference>
<reference evidence="4" key="1">
    <citation type="submission" date="2018-12" db="EMBL/GenBank/DDBJ databases">
        <title>Bacillus chawlae sp. nov., Bacillus glennii sp. nov., and Bacillus saganii sp. nov. Isolated from the Vehicle Assembly Building at Kennedy Space Center where the Viking Spacecraft were Assembled.</title>
        <authorList>
            <person name="Seuylemezian A."/>
            <person name="Vaishampayan P."/>
        </authorList>
    </citation>
    <scope>NUCLEOTIDE SEQUENCE [LARGE SCALE GENOMIC DNA]</scope>
    <source>
        <strain evidence="4">DSM 13966</strain>
    </source>
</reference>
<dbReference type="InterPro" id="IPR002645">
    <property type="entry name" value="STAS_dom"/>
</dbReference>